<gene>
    <name evidence="1" type="ORF">BpHYR1_028320</name>
</gene>
<proteinExistence type="predicted"/>
<dbReference type="EMBL" id="REGN01004302">
    <property type="protein sequence ID" value="RNA18163.1"/>
    <property type="molecule type" value="Genomic_DNA"/>
</dbReference>
<evidence type="ECO:0000313" key="2">
    <source>
        <dbReference type="Proteomes" id="UP000276133"/>
    </source>
</evidence>
<reference evidence="1 2" key="1">
    <citation type="journal article" date="2018" name="Sci. Rep.">
        <title>Genomic signatures of local adaptation to the degree of environmental predictability in rotifers.</title>
        <authorList>
            <person name="Franch-Gras L."/>
            <person name="Hahn C."/>
            <person name="Garcia-Roger E.M."/>
            <person name="Carmona M.J."/>
            <person name="Serra M."/>
            <person name="Gomez A."/>
        </authorList>
    </citation>
    <scope>NUCLEOTIDE SEQUENCE [LARGE SCALE GENOMIC DNA]</scope>
    <source>
        <strain evidence="1">HYR1</strain>
    </source>
</reference>
<accession>A0A3M7R3K3</accession>
<name>A0A3M7R3K3_BRAPC</name>
<dbReference type="AlphaFoldDB" id="A0A3M7R3K3"/>
<organism evidence="1 2">
    <name type="scientific">Brachionus plicatilis</name>
    <name type="common">Marine rotifer</name>
    <name type="synonym">Brachionus muelleri</name>
    <dbReference type="NCBI Taxonomy" id="10195"/>
    <lineage>
        <taxon>Eukaryota</taxon>
        <taxon>Metazoa</taxon>
        <taxon>Spiralia</taxon>
        <taxon>Gnathifera</taxon>
        <taxon>Rotifera</taxon>
        <taxon>Eurotatoria</taxon>
        <taxon>Monogononta</taxon>
        <taxon>Pseudotrocha</taxon>
        <taxon>Ploima</taxon>
        <taxon>Brachionidae</taxon>
        <taxon>Brachionus</taxon>
    </lineage>
</organism>
<evidence type="ECO:0000313" key="1">
    <source>
        <dbReference type="EMBL" id="RNA18163.1"/>
    </source>
</evidence>
<dbReference type="Proteomes" id="UP000276133">
    <property type="component" value="Unassembled WGS sequence"/>
</dbReference>
<keyword evidence="2" id="KW-1185">Reference proteome</keyword>
<comment type="caution">
    <text evidence="1">The sequence shown here is derived from an EMBL/GenBank/DDBJ whole genome shotgun (WGS) entry which is preliminary data.</text>
</comment>
<protein>
    <submittedName>
        <fullName evidence="1">Uncharacterized protein</fullName>
    </submittedName>
</protein>
<sequence>MVRKKLNLKQLEKQRVVQVNDLDVIDIKDEDGQESENRKRYNFLYEDKMDKNEKGNVEKRTPVKYPEGWQTYPTKSLMTSHFRQLLFRQSLVIKIILSLKPPKGNYVLVT</sequence>